<reference evidence="4" key="1">
    <citation type="journal article" date="2015" name="PLoS ONE">
        <title>Complete Genome Sequence of Thermus aquaticus Y51MC23.</title>
        <authorList>
            <person name="Brumm P.J."/>
            <person name="Monsma S."/>
            <person name="Keough B."/>
            <person name="Jasinovica S."/>
            <person name="Ferguson E."/>
            <person name="Schoenfeld T."/>
            <person name="Lodes M."/>
            <person name="Mead D.A."/>
        </authorList>
    </citation>
    <scope>NUCLEOTIDE SEQUENCE [LARGE SCALE GENOMIC DNA]</scope>
    <source>
        <strain evidence="4">BAA-2747 / Y51MC23</strain>
    </source>
</reference>
<keyword evidence="2" id="KW-0732">Signal</keyword>
<evidence type="ECO:0000256" key="2">
    <source>
        <dbReference type="SAM" id="SignalP"/>
    </source>
</evidence>
<accession>A0ABN4IMJ1</accession>
<keyword evidence="3" id="KW-0614">Plasmid</keyword>
<feature type="compositionally biased region" description="Pro residues" evidence="1">
    <location>
        <begin position="275"/>
        <end position="298"/>
    </location>
</feature>
<feature type="signal peptide" evidence="2">
    <location>
        <begin position="1"/>
        <end position="23"/>
    </location>
</feature>
<evidence type="ECO:0008006" key="5">
    <source>
        <dbReference type="Google" id="ProtNLM"/>
    </source>
</evidence>
<feature type="chain" id="PRO_5046806266" description="Tetratricopeptide repeat protein" evidence="2">
    <location>
        <begin position="24"/>
        <end position="438"/>
    </location>
</feature>
<proteinExistence type="predicted"/>
<sequence length="438" mass="48352">MSRAYLVLVLGLVLAACAPTVTGDPFGEADLSRVLPGSGTYTPPRGVYEPLPTVSEERLTHPDPRVREEAFALLRRQRMAGDSVGPEFDYLYGRYYEASGDYRSAARYYNLGLKALFPFAFDRQRRDVWEYGYRRAEAYLRFAPDKAARDARILAEKGAPARPGELPQAARAYALLVRAEEALGNPEGVLAAAEAFYRSLQGVNWGGQVADLFWRTTLAKARALERLGRLAEAREEYARIASTRDLFLPDEVRREAREALVRLGAPKTQEAPEAPTSPPPQVSPSPPSPPVSPVPPAVSSPEKDAAEAVKGFFEAVRALDFAGINRYLSQPFYDVLQERELPGRVTSEMREKARAIRYEVARVTPPSPTNPLFKAEVIYDFGGERKLLTLYLIPLQDRGLVLLSGPLPLTVSVLLGSVDTEAVGRFLKEVHALLGLPL</sequence>
<dbReference type="PROSITE" id="PS51257">
    <property type="entry name" value="PROKAR_LIPOPROTEIN"/>
    <property type="match status" value="1"/>
</dbReference>
<evidence type="ECO:0000313" key="3">
    <source>
        <dbReference type="EMBL" id="ALJ92189.1"/>
    </source>
</evidence>
<evidence type="ECO:0000313" key="4">
    <source>
        <dbReference type="Proteomes" id="UP000058660"/>
    </source>
</evidence>
<feature type="region of interest" description="Disordered" evidence="1">
    <location>
        <begin position="263"/>
        <end position="301"/>
    </location>
</feature>
<evidence type="ECO:0000256" key="1">
    <source>
        <dbReference type="SAM" id="MobiDB-lite"/>
    </source>
</evidence>
<keyword evidence="4" id="KW-1185">Reference proteome</keyword>
<dbReference type="Proteomes" id="UP000058660">
    <property type="component" value="Plasmid pTA14"/>
</dbReference>
<name>A0ABN4IMJ1_THEA5</name>
<dbReference type="EMBL" id="CP010823">
    <property type="protein sequence ID" value="ALJ92189.1"/>
    <property type="molecule type" value="Genomic_DNA"/>
</dbReference>
<gene>
    <name evidence="3" type="ORF">TO73_2601</name>
</gene>
<dbReference type="RefSeq" id="WP_003049695.1">
    <property type="nucleotide sequence ID" value="NZ_CP010823.1"/>
</dbReference>
<protein>
    <recommendedName>
        <fullName evidence="5">Tetratricopeptide repeat protein</fullName>
    </recommendedName>
</protein>
<geneLocation type="plasmid" evidence="3 4">
    <name>pTA14</name>
</geneLocation>
<organism evidence="3 4">
    <name type="scientific">Thermus aquaticus (strain ATCC BAA-2747 / Y51MC23)</name>
    <dbReference type="NCBI Taxonomy" id="498848"/>
    <lineage>
        <taxon>Bacteria</taxon>
        <taxon>Thermotogati</taxon>
        <taxon>Deinococcota</taxon>
        <taxon>Deinococci</taxon>
        <taxon>Thermales</taxon>
        <taxon>Thermaceae</taxon>
        <taxon>Thermus</taxon>
    </lineage>
</organism>